<proteinExistence type="predicted"/>
<sequence>MAEGKLASWSGNVHVFRWCERSYLFHSSTLEVAELSVEFGPETTVQWKGEHPFVWCPRSQKMTWCPEVFSRFLMEADEQFALRVRDPTGSWRNEDMPKVLRDFRFGNLFLACKGSETIEVSVMAQNLPAGGNYLWWSLPDIYAACGGGSSYARTRQKRWFAWSQHLEKAKLPQHALLKGRRQEEAEEDGQVSPAPWAAVSTHGLLHLLLRWECPYNHKGRIDEVAEEAERLLEAILLRLPQRFLLRIRSESASWVPPYCMNGEQEVTIHVDSGCVDLDRLRLSHEQALHAATAALPDASHCSLKAFLEAAPVLNTQESTCWGWLPQLVWLLGSFLETKTLECDIPELSSGAWYAKSALRSEDVPQHQRAAMLGAYCRQAMSEVNAADVVSVALDDTRLGRRPVKAVAAATGDRAFWCCPQAVQIAIRGKLRLHVHG</sequence>
<organism evidence="1 2">
    <name type="scientific">Symbiodinium necroappetens</name>
    <dbReference type="NCBI Taxonomy" id="1628268"/>
    <lineage>
        <taxon>Eukaryota</taxon>
        <taxon>Sar</taxon>
        <taxon>Alveolata</taxon>
        <taxon>Dinophyceae</taxon>
        <taxon>Suessiales</taxon>
        <taxon>Symbiodiniaceae</taxon>
        <taxon>Symbiodinium</taxon>
    </lineage>
</organism>
<name>A0A812TT51_9DINO</name>
<evidence type="ECO:0000313" key="2">
    <source>
        <dbReference type="Proteomes" id="UP000601435"/>
    </source>
</evidence>
<dbReference type="Proteomes" id="UP000601435">
    <property type="component" value="Unassembled WGS sequence"/>
</dbReference>
<dbReference type="EMBL" id="CAJNJA010024984">
    <property type="protein sequence ID" value="CAE7535563.1"/>
    <property type="molecule type" value="Genomic_DNA"/>
</dbReference>
<evidence type="ECO:0000313" key="1">
    <source>
        <dbReference type="EMBL" id="CAE7535563.1"/>
    </source>
</evidence>
<keyword evidence="2" id="KW-1185">Reference proteome</keyword>
<reference evidence="1" key="1">
    <citation type="submission" date="2021-02" db="EMBL/GenBank/DDBJ databases">
        <authorList>
            <person name="Dougan E. K."/>
            <person name="Rhodes N."/>
            <person name="Thang M."/>
            <person name="Chan C."/>
        </authorList>
    </citation>
    <scope>NUCLEOTIDE SEQUENCE</scope>
</reference>
<comment type="caution">
    <text evidence="1">The sequence shown here is derived from an EMBL/GenBank/DDBJ whole genome shotgun (WGS) entry which is preliminary data.</text>
</comment>
<protein>
    <submittedName>
        <fullName evidence="1">Uncharacterized protein</fullName>
    </submittedName>
</protein>
<gene>
    <name evidence="1" type="ORF">SNEC2469_LOCUS15404</name>
</gene>
<accession>A0A812TT51</accession>
<dbReference type="AlphaFoldDB" id="A0A812TT51"/>